<feature type="domain" description="Kazal-like" evidence="11">
    <location>
        <begin position="455"/>
        <end position="510"/>
    </location>
</feature>
<keyword evidence="8" id="KW-0406">Ion transport</keyword>
<dbReference type="SUPFAM" id="SSF103473">
    <property type="entry name" value="MFS general substrate transporter"/>
    <property type="match status" value="1"/>
</dbReference>
<feature type="transmembrane region" description="Helical" evidence="8">
    <location>
        <begin position="334"/>
        <end position="358"/>
    </location>
</feature>
<feature type="transmembrane region" description="Helical" evidence="8">
    <location>
        <begin position="41"/>
        <end position="60"/>
    </location>
</feature>
<evidence type="ECO:0000256" key="9">
    <source>
        <dbReference type="SAM" id="MobiDB-lite"/>
    </source>
</evidence>
<evidence type="ECO:0000256" key="7">
    <source>
        <dbReference type="ARBA" id="ARBA00023157"/>
    </source>
</evidence>
<dbReference type="GO" id="GO:0006811">
    <property type="term" value="P:monoatomic ion transport"/>
    <property type="evidence" value="ECO:0007669"/>
    <property type="project" value="UniProtKB-KW"/>
</dbReference>
<evidence type="ECO:0000256" key="4">
    <source>
        <dbReference type="ARBA" id="ARBA00022692"/>
    </source>
</evidence>
<feature type="transmembrane region" description="Helical" evidence="8">
    <location>
        <begin position="411"/>
        <end position="431"/>
    </location>
</feature>
<feature type="transmembrane region" description="Helical" evidence="8">
    <location>
        <begin position="572"/>
        <end position="593"/>
    </location>
</feature>
<feature type="transmembrane region" description="Helical" evidence="8">
    <location>
        <begin position="634"/>
        <end position="656"/>
    </location>
</feature>
<dbReference type="Pfam" id="PF07648">
    <property type="entry name" value="Kazal_2"/>
    <property type="match status" value="1"/>
</dbReference>
<feature type="transmembrane region" description="Helical" evidence="8">
    <location>
        <begin position="378"/>
        <end position="399"/>
    </location>
</feature>
<feature type="transmembrane region" description="Helical" evidence="8">
    <location>
        <begin position="212"/>
        <end position="242"/>
    </location>
</feature>
<evidence type="ECO:0000313" key="13">
    <source>
        <dbReference type="Proteomes" id="UP001295444"/>
    </source>
</evidence>
<dbReference type="EMBL" id="OW240914">
    <property type="protein sequence ID" value="CAH2278561.1"/>
    <property type="molecule type" value="Genomic_DNA"/>
</dbReference>
<keyword evidence="8" id="KW-0813">Transport</keyword>
<gene>
    <name evidence="12" type="ORF">PECUL_23A016155</name>
</gene>
<feature type="transmembrane region" description="Helical" evidence="8">
    <location>
        <begin position="262"/>
        <end position="286"/>
    </location>
</feature>
<dbReference type="InterPro" id="IPR020846">
    <property type="entry name" value="MFS_dom"/>
</dbReference>
<feature type="region of interest" description="Disordered" evidence="9">
    <location>
        <begin position="665"/>
        <end position="703"/>
    </location>
</feature>
<feature type="transmembrane region" description="Helical" evidence="8">
    <location>
        <begin position="536"/>
        <end position="565"/>
    </location>
</feature>
<comment type="subcellular location">
    <subcellularLocation>
        <location evidence="1 8">Cell membrane</location>
        <topology evidence="1 8">Multi-pass membrane protein</topology>
    </subcellularLocation>
</comment>
<keyword evidence="6 8" id="KW-0472">Membrane</keyword>
<feature type="compositionally biased region" description="Polar residues" evidence="9">
    <location>
        <begin position="694"/>
        <end position="703"/>
    </location>
</feature>
<accession>A0AAD1RUJ3</accession>
<dbReference type="Proteomes" id="UP001295444">
    <property type="component" value="Chromosome 03"/>
</dbReference>
<feature type="domain" description="Major facilitator superfamily (MFS) profile" evidence="10">
    <location>
        <begin position="42"/>
        <end position="661"/>
    </location>
</feature>
<dbReference type="PANTHER" id="PTHR11388">
    <property type="entry name" value="ORGANIC ANION TRANSPORTER"/>
    <property type="match status" value="1"/>
</dbReference>
<evidence type="ECO:0000256" key="1">
    <source>
        <dbReference type="ARBA" id="ARBA00004651"/>
    </source>
</evidence>
<comment type="similarity">
    <text evidence="2 8">Belongs to the organo anion transporter (TC 2.A.60) family.</text>
</comment>
<comment type="caution">
    <text evidence="8">Lacks conserved residue(s) required for the propagation of feature annotation.</text>
</comment>
<keyword evidence="5 8" id="KW-1133">Transmembrane helix</keyword>
<keyword evidence="4 8" id="KW-0812">Transmembrane</keyword>
<dbReference type="InterPro" id="IPR036259">
    <property type="entry name" value="MFS_trans_sf"/>
</dbReference>
<dbReference type="PROSITE" id="PS51465">
    <property type="entry name" value="KAZAL_2"/>
    <property type="match status" value="1"/>
</dbReference>
<protein>
    <recommendedName>
        <fullName evidence="8">Solute carrier organic anion transporter family member</fullName>
    </recommendedName>
</protein>
<dbReference type="SUPFAM" id="SSF100895">
    <property type="entry name" value="Kazal-type serine protease inhibitors"/>
    <property type="match status" value="1"/>
</dbReference>
<dbReference type="PANTHER" id="PTHR11388:SF89">
    <property type="entry name" value="SOLUTE CARRIER ORGANIC ANION TRANSPORTER FAMILY MEMBER 1B3"/>
    <property type="match status" value="1"/>
</dbReference>
<proteinExistence type="inferred from homology"/>
<dbReference type="InterPro" id="IPR004156">
    <property type="entry name" value="OATP"/>
</dbReference>
<dbReference type="GO" id="GO:0043252">
    <property type="term" value="P:sodium-independent organic anion transport"/>
    <property type="evidence" value="ECO:0007669"/>
    <property type="project" value="TreeGrafter"/>
</dbReference>
<evidence type="ECO:0000256" key="5">
    <source>
        <dbReference type="ARBA" id="ARBA00022989"/>
    </source>
</evidence>
<reference evidence="12" key="1">
    <citation type="submission" date="2022-03" db="EMBL/GenBank/DDBJ databases">
        <authorList>
            <person name="Alioto T."/>
            <person name="Alioto T."/>
            <person name="Gomez Garrido J."/>
        </authorList>
    </citation>
    <scope>NUCLEOTIDE SEQUENCE</scope>
</reference>
<dbReference type="InterPro" id="IPR036058">
    <property type="entry name" value="Kazal_dom_sf"/>
</dbReference>
<dbReference type="GO" id="GO:0015347">
    <property type="term" value="F:sodium-independent organic anion transmembrane transporter activity"/>
    <property type="evidence" value="ECO:0007669"/>
    <property type="project" value="TreeGrafter"/>
</dbReference>
<dbReference type="PROSITE" id="PS50850">
    <property type="entry name" value="MFS"/>
    <property type="match status" value="1"/>
</dbReference>
<keyword evidence="7" id="KW-1015">Disulfide bond</keyword>
<keyword evidence="3" id="KW-1003">Cell membrane</keyword>
<keyword evidence="13" id="KW-1185">Reference proteome</keyword>
<dbReference type="NCBIfam" id="TIGR00805">
    <property type="entry name" value="oat"/>
    <property type="match status" value="1"/>
</dbReference>
<feature type="transmembrane region" description="Helical" evidence="8">
    <location>
        <begin position="80"/>
        <end position="101"/>
    </location>
</feature>
<name>A0AAD1RUJ3_PELCU</name>
<organism evidence="12 13">
    <name type="scientific">Pelobates cultripes</name>
    <name type="common">Western spadefoot toad</name>
    <dbReference type="NCBI Taxonomy" id="61616"/>
    <lineage>
        <taxon>Eukaryota</taxon>
        <taxon>Metazoa</taxon>
        <taxon>Chordata</taxon>
        <taxon>Craniata</taxon>
        <taxon>Vertebrata</taxon>
        <taxon>Euteleostomi</taxon>
        <taxon>Amphibia</taxon>
        <taxon>Batrachia</taxon>
        <taxon>Anura</taxon>
        <taxon>Pelobatoidea</taxon>
        <taxon>Pelobatidae</taxon>
        <taxon>Pelobates</taxon>
    </lineage>
</organism>
<evidence type="ECO:0000313" key="12">
    <source>
        <dbReference type="EMBL" id="CAH2278561.1"/>
    </source>
</evidence>
<evidence type="ECO:0000259" key="10">
    <source>
        <dbReference type="PROSITE" id="PS50850"/>
    </source>
</evidence>
<evidence type="ECO:0000256" key="2">
    <source>
        <dbReference type="ARBA" id="ARBA00009657"/>
    </source>
</evidence>
<feature type="compositionally biased region" description="Basic and acidic residues" evidence="9">
    <location>
        <begin position="668"/>
        <end position="678"/>
    </location>
</feature>
<sequence length="703" mass="77753">MTVDNNSSELNKIHSTPNPPVTKNEEKIPPKKESCCDTLKLFLASLCFAYFAKAFSGSYMKSSITQIERRFDLSSSIVGIIDGSFEFGNLLVLVLVSYFGAKFHRPRIIAGGCLVMTVGSLMTALPHFFMGPYKYEAVSSHTVSRSNVSLSFSPCLDNQTFIENSQGDCTKEIKSYWWIFMLIGNMLRGIGETPITPLGVSYIDDFSRPENTALYIACLHTVALFGPMTGFMLGSFCAKLYVDIGFVDLDSITIDPRDTRWVGAWWLGFLVAAGITLLSGIPFCFLPKSLKKQSEDDGIIEEKMKMNENKEEPSNSEQHRKLTMKGFLLSLKQLLCTPLYSLLLLMTFLQMNSFLGFITYKPKYIEQQYGQSISKANFITGISTLPAAALGVFLGGLIMKRYKFGLLSASKMSFGTGFLAFLFSFVVFILGCENSDVAGITVSYNGSQLDVFQDEFLYSPCNADCRCSLNRWDPVCGENDVTYMSACLAGCKGSVGTGKERIYYNCSCIEAMGFKSSNFTARLGTCPRNENCGNMFIYYTISQTLITFVYALGGAAAYIIVLWCVSPELKALAVGVYMLLIRALAGIPAPIYFGALIDKTCLKWGTKPCGGKGACRMYDASSFRQRPQTHGNTFLGLMTGIRAPMFLVAIVFIYLVKKQISKTAGKNAQEKENREDSVKSNIYSKDIKDEESAALNSQKESCM</sequence>
<dbReference type="Pfam" id="PF03137">
    <property type="entry name" value="OATP"/>
    <property type="match status" value="1"/>
</dbReference>
<dbReference type="Gene3D" id="1.20.1250.20">
    <property type="entry name" value="MFS general substrate transporter like domains"/>
    <property type="match status" value="1"/>
</dbReference>
<dbReference type="GO" id="GO:0016323">
    <property type="term" value="C:basolateral plasma membrane"/>
    <property type="evidence" value="ECO:0007669"/>
    <property type="project" value="TreeGrafter"/>
</dbReference>
<feature type="compositionally biased region" description="Polar residues" evidence="9">
    <location>
        <begin position="1"/>
        <end position="16"/>
    </location>
</feature>
<feature type="transmembrane region" description="Helical" evidence="8">
    <location>
        <begin position="108"/>
        <end position="129"/>
    </location>
</feature>
<evidence type="ECO:0000259" key="11">
    <source>
        <dbReference type="PROSITE" id="PS51465"/>
    </source>
</evidence>
<evidence type="ECO:0000256" key="8">
    <source>
        <dbReference type="RuleBase" id="RU362056"/>
    </source>
</evidence>
<evidence type="ECO:0000256" key="3">
    <source>
        <dbReference type="ARBA" id="ARBA00022475"/>
    </source>
</evidence>
<dbReference type="InterPro" id="IPR002350">
    <property type="entry name" value="Kazal_dom"/>
</dbReference>
<evidence type="ECO:0000256" key="6">
    <source>
        <dbReference type="ARBA" id="ARBA00023136"/>
    </source>
</evidence>
<feature type="region of interest" description="Disordered" evidence="9">
    <location>
        <begin position="1"/>
        <end position="28"/>
    </location>
</feature>
<dbReference type="GO" id="GO:0015125">
    <property type="term" value="F:bile acid transmembrane transporter activity"/>
    <property type="evidence" value="ECO:0007669"/>
    <property type="project" value="TreeGrafter"/>
</dbReference>
<dbReference type="AlphaFoldDB" id="A0AAD1RUJ3"/>